<sequence>MTAFTADPKHFTVAGAYYPTDHVFAMFADAAAAQAAATRMAEVPDVGAVQLAEPGAIQQTFAKRAADVGGAPSVGREDQFMLRFVELARGGKAGLLIEVGRADTEALSAALAASGAVLAYYYRTLVIEELVDSSPRAEAAAAGKL</sequence>
<organism evidence="1 2">
    <name type="scientific">Ottowia beijingensis</name>
    <dbReference type="NCBI Taxonomy" id="1207057"/>
    <lineage>
        <taxon>Bacteria</taxon>
        <taxon>Pseudomonadati</taxon>
        <taxon>Pseudomonadota</taxon>
        <taxon>Betaproteobacteria</taxon>
        <taxon>Burkholderiales</taxon>
        <taxon>Comamonadaceae</taxon>
        <taxon>Ottowia</taxon>
    </lineage>
</organism>
<dbReference type="EMBL" id="JACCKX010000001">
    <property type="protein sequence ID" value="NZA02847.1"/>
    <property type="molecule type" value="Genomic_DNA"/>
</dbReference>
<evidence type="ECO:0000313" key="1">
    <source>
        <dbReference type="EMBL" id="NZA02847.1"/>
    </source>
</evidence>
<keyword evidence="2" id="KW-1185">Reference proteome</keyword>
<name>A0A853IXM4_9BURK</name>
<comment type="caution">
    <text evidence="1">The sequence shown here is derived from an EMBL/GenBank/DDBJ whole genome shotgun (WGS) entry which is preliminary data.</text>
</comment>
<protein>
    <submittedName>
        <fullName evidence="1">Uncharacterized protein</fullName>
    </submittedName>
</protein>
<reference evidence="1 2" key="1">
    <citation type="submission" date="2020-07" db="EMBL/GenBank/DDBJ databases">
        <authorList>
            <person name="Maaloum M."/>
        </authorList>
    </citation>
    <scope>NUCLEOTIDE SEQUENCE [LARGE SCALE GENOMIC DNA]</scope>
    <source>
        <strain evidence="1 2">GCS-AN-3</strain>
    </source>
</reference>
<dbReference type="RefSeq" id="WP_180551135.1">
    <property type="nucleotide sequence ID" value="NZ_JACCKX010000001.1"/>
</dbReference>
<evidence type="ECO:0000313" key="2">
    <source>
        <dbReference type="Proteomes" id="UP000589716"/>
    </source>
</evidence>
<accession>A0A853IXM4</accession>
<gene>
    <name evidence="1" type="ORF">H0I39_15890</name>
</gene>
<dbReference type="AlphaFoldDB" id="A0A853IXM4"/>
<proteinExistence type="predicted"/>
<dbReference type="Proteomes" id="UP000589716">
    <property type="component" value="Unassembled WGS sequence"/>
</dbReference>